<dbReference type="NCBIfam" id="TIGR00797">
    <property type="entry name" value="matE"/>
    <property type="match status" value="1"/>
</dbReference>
<keyword evidence="6 7" id="KW-0472">Membrane</keyword>
<keyword evidence="3" id="KW-0813">Transport</keyword>
<evidence type="ECO:0000256" key="7">
    <source>
        <dbReference type="RuleBase" id="RU004914"/>
    </source>
</evidence>
<dbReference type="PANTHER" id="PTHR11206">
    <property type="entry name" value="MULTIDRUG RESISTANCE PROTEIN"/>
    <property type="match status" value="1"/>
</dbReference>
<protein>
    <recommendedName>
        <fullName evidence="7">Protein DETOXIFICATION</fullName>
    </recommendedName>
    <alternativeName>
        <fullName evidence="7">Multidrug and toxic compound extrusion protein</fullName>
    </alternativeName>
</protein>
<evidence type="ECO:0000256" key="6">
    <source>
        <dbReference type="ARBA" id="ARBA00023136"/>
    </source>
</evidence>
<comment type="caution">
    <text evidence="8">The sequence shown here is derived from an EMBL/GenBank/DDBJ whole genome shotgun (WGS) entry which is preliminary data.</text>
</comment>
<accession>A0A5C7H6W5</accession>
<evidence type="ECO:0000256" key="3">
    <source>
        <dbReference type="ARBA" id="ARBA00022448"/>
    </source>
</evidence>
<evidence type="ECO:0000256" key="2">
    <source>
        <dbReference type="ARBA" id="ARBA00010199"/>
    </source>
</evidence>
<dbReference type="EMBL" id="VAHF01000010">
    <property type="protein sequence ID" value="TXG52724.1"/>
    <property type="molecule type" value="Genomic_DNA"/>
</dbReference>
<evidence type="ECO:0000313" key="9">
    <source>
        <dbReference type="Proteomes" id="UP000323000"/>
    </source>
</evidence>
<feature type="transmembrane region" description="Helical" evidence="7">
    <location>
        <begin position="257"/>
        <end position="278"/>
    </location>
</feature>
<dbReference type="GO" id="GO:1990961">
    <property type="term" value="P:xenobiotic detoxification by transmembrane export across the plasma membrane"/>
    <property type="evidence" value="ECO:0007669"/>
    <property type="project" value="InterPro"/>
</dbReference>
<evidence type="ECO:0000256" key="1">
    <source>
        <dbReference type="ARBA" id="ARBA00004141"/>
    </source>
</evidence>
<proteinExistence type="inferred from homology"/>
<dbReference type="AlphaFoldDB" id="A0A5C7H6W5"/>
<evidence type="ECO:0000313" key="8">
    <source>
        <dbReference type="EMBL" id="TXG52724.1"/>
    </source>
</evidence>
<dbReference type="Proteomes" id="UP000323000">
    <property type="component" value="Chromosome 10"/>
</dbReference>
<feature type="transmembrane region" description="Helical" evidence="7">
    <location>
        <begin position="73"/>
        <end position="101"/>
    </location>
</feature>
<keyword evidence="9" id="KW-1185">Reference proteome</keyword>
<feature type="transmembrane region" description="Helical" evidence="7">
    <location>
        <begin position="423"/>
        <end position="444"/>
    </location>
</feature>
<feature type="transmembrane region" description="Helical" evidence="7">
    <location>
        <begin position="391"/>
        <end position="417"/>
    </location>
</feature>
<evidence type="ECO:0000256" key="4">
    <source>
        <dbReference type="ARBA" id="ARBA00022692"/>
    </source>
</evidence>
<keyword evidence="4 7" id="KW-0812">Transmembrane</keyword>
<dbReference type="CDD" id="cd13132">
    <property type="entry name" value="MATE_eukaryotic"/>
    <property type="match status" value="1"/>
</dbReference>
<dbReference type="GO" id="GO:0042910">
    <property type="term" value="F:xenobiotic transmembrane transporter activity"/>
    <property type="evidence" value="ECO:0007669"/>
    <property type="project" value="InterPro"/>
</dbReference>
<keyword evidence="5 7" id="KW-1133">Transmembrane helix</keyword>
<feature type="transmembrane region" description="Helical" evidence="7">
    <location>
        <begin position="347"/>
        <end position="370"/>
    </location>
</feature>
<dbReference type="GO" id="GO:0016020">
    <property type="term" value="C:membrane"/>
    <property type="evidence" value="ECO:0007669"/>
    <property type="project" value="UniProtKB-SubCell"/>
</dbReference>
<dbReference type="OrthoDB" id="2126698at2759"/>
<sequence length="494" mass="53946">MDPVQPLLQSPELGSNEQVVDCDQEKEKLVKRVWIETTKLWHITGPAILSLLSVYSMNVVIQVVGGHLGDVQLAAISIANNVIVGFNFSLLLGMASALDTLCGQAFGAERLHMLGIYVQKSWIVLLMCCTLLLPTYVLATPILKFLGQADEVAELSGVVAQWMIPAHFSFAFLFPLQTFLQCQLKNRIIACVFPMGLVVNIFTSWLFVHVLDYGIVGASIAFDISWWFSVLGLFVYSTCGGCPLTWSGFSMHAFSGLWKFVKLSAASGVMLCLENWYYRILILMTGNLKNATLAVDALSIWHFVFFYSINSMSISGWEMMIPLAFLAATGVRVANELGAGNGKAAKFATVVAVAESAAIGLFFSLLILILRDKVALLFTSSDDVLQEVDKLSYLLALSILFNSIQPVLSGVAVGSGWQASVAYVNLGCYYVIGLPLGILMGWVFNLGVMGIWGGMILGGTAVQTLILTIITIRCDWENEVGFNLVIVYFLSTKN</sequence>
<feature type="transmembrane region" description="Helical" evidence="7">
    <location>
        <begin position="155"/>
        <end position="176"/>
    </location>
</feature>
<dbReference type="InterPro" id="IPR002528">
    <property type="entry name" value="MATE_fam"/>
</dbReference>
<comment type="similarity">
    <text evidence="2 7">Belongs to the multi antimicrobial extrusion (MATE) (TC 2.A.66.1) family.</text>
</comment>
<dbReference type="Pfam" id="PF01554">
    <property type="entry name" value="MatE"/>
    <property type="match status" value="2"/>
</dbReference>
<feature type="transmembrane region" description="Helical" evidence="7">
    <location>
        <begin position="188"/>
        <end position="207"/>
    </location>
</feature>
<comment type="subcellular location">
    <subcellularLocation>
        <location evidence="1">Membrane</location>
        <topology evidence="1">Multi-pass membrane protein</topology>
    </subcellularLocation>
</comment>
<reference evidence="9" key="1">
    <citation type="journal article" date="2019" name="Gigascience">
        <title>De novo genome assembly of the endangered Acer yangbiense, a plant species with extremely small populations endemic to Yunnan Province, China.</title>
        <authorList>
            <person name="Yang J."/>
            <person name="Wariss H.M."/>
            <person name="Tao L."/>
            <person name="Zhang R."/>
            <person name="Yun Q."/>
            <person name="Hollingsworth P."/>
            <person name="Dao Z."/>
            <person name="Luo G."/>
            <person name="Guo H."/>
            <person name="Ma Y."/>
            <person name="Sun W."/>
        </authorList>
    </citation>
    <scope>NUCLEOTIDE SEQUENCE [LARGE SCALE GENOMIC DNA]</scope>
    <source>
        <strain evidence="9">cv. Malutang</strain>
    </source>
</reference>
<feature type="transmembrane region" description="Helical" evidence="7">
    <location>
        <begin position="40"/>
        <end position="61"/>
    </location>
</feature>
<gene>
    <name evidence="8" type="ORF">EZV62_021893</name>
</gene>
<feature type="transmembrane region" description="Helical" evidence="7">
    <location>
        <begin position="122"/>
        <end position="143"/>
    </location>
</feature>
<organism evidence="8 9">
    <name type="scientific">Acer yangbiense</name>
    <dbReference type="NCBI Taxonomy" id="1000413"/>
    <lineage>
        <taxon>Eukaryota</taxon>
        <taxon>Viridiplantae</taxon>
        <taxon>Streptophyta</taxon>
        <taxon>Embryophyta</taxon>
        <taxon>Tracheophyta</taxon>
        <taxon>Spermatophyta</taxon>
        <taxon>Magnoliopsida</taxon>
        <taxon>eudicotyledons</taxon>
        <taxon>Gunneridae</taxon>
        <taxon>Pentapetalae</taxon>
        <taxon>rosids</taxon>
        <taxon>malvids</taxon>
        <taxon>Sapindales</taxon>
        <taxon>Sapindaceae</taxon>
        <taxon>Hippocastanoideae</taxon>
        <taxon>Acereae</taxon>
        <taxon>Acer</taxon>
    </lineage>
</organism>
<name>A0A5C7H6W5_9ROSI</name>
<dbReference type="GO" id="GO:0015297">
    <property type="term" value="F:antiporter activity"/>
    <property type="evidence" value="ECO:0007669"/>
    <property type="project" value="InterPro"/>
</dbReference>
<feature type="transmembrane region" description="Helical" evidence="7">
    <location>
        <begin position="451"/>
        <end position="472"/>
    </location>
</feature>
<dbReference type="InterPro" id="IPR045069">
    <property type="entry name" value="MATE_euk"/>
</dbReference>
<evidence type="ECO:0000256" key="5">
    <source>
        <dbReference type="ARBA" id="ARBA00022989"/>
    </source>
</evidence>